<dbReference type="AlphaFoldDB" id="A0A318T318"/>
<comment type="caution">
    <text evidence="2">The sequence shown here is derived from an EMBL/GenBank/DDBJ whole genome shotgun (WGS) entry which is preliminary data.</text>
</comment>
<evidence type="ECO:0000313" key="3">
    <source>
        <dbReference type="Proteomes" id="UP000247454"/>
    </source>
</evidence>
<name>A0A318T318_9HYPH</name>
<keyword evidence="3" id="KW-1185">Reference proteome</keyword>
<protein>
    <submittedName>
        <fullName evidence="2">Uncharacterized protein</fullName>
    </submittedName>
</protein>
<organism evidence="2 3">
    <name type="scientific">Phyllobacterium leguminum</name>
    <dbReference type="NCBI Taxonomy" id="314237"/>
    <lineage>
        <taxon>Bacteria</taxon>
        <taxon>Pseudomonadati</taxon>
        <taxon>Pseudomonadota</taxon>
        <taxon>Alphaproteobacteria</taxon>
        <taxon>Hyphomicrobiales</taxon>
        <taxon>Phyllobacteriaceae</taxon>
        <taxon>Phyllobacterium</taxon>
    </lineage>
</organism>
<sequence>MSMFVRVSLVFAAFFCLSQSAFSASDTACHASAIRSLQKLSPDGYAVYRAMTDKTQFMTWITCEDIQLDLATAVHESVHTLTEEQDAYPLIGGGSIARPHATEQFMPPKEIAGQMAKKFKDPLFIDTYLKPGSATSSDNFMFLLDELNAFSHDLNAATKLTSVHTGNSRPDHRDGLAAMMAFVTAYAEDARKNNPETWKGMNEPNTAKVINTLWKQAETVMAASCGIPDFGTNDREYLGYVCNNGNAAALGDILHHAPSCPARCLSSPITASAR</sequence>
<keyword evidence="1" id="KW-0732">Signal</keyword>
<dbReference type="Proteomes" id="UP000247454">
    <property type="component" value="Unassembled WGS sequence"/>
</dbReference>
<dbReference type="EMBL" id="QJTF01000016">
    <property type="protein sequence ID" value="PYE87045.1"/>
    <property type="molecule type" value="Genomic_DNA"/>
</dbReference>
<feature type="chain" id="PRO_5016377782" evidence="1">
    <location>
        <begin position="24"/>
        <end position="274"/>
    </location>
</feature>
<accession>A0A318T318</accession>
<reference evidence="2 3" key="1">
    <citation type="submission" date="2018-06" db="EMBL/GenBank/DDBJ databases">
        <title>Genomic Encyclopedia of Type Strains, Phase III (KMG-III): the genomes of soil and plant-associated and newly described type strains.</title>
        <authorList>
            <person name="Whitman W."/>
        </authorList>
    </citation>
    <scope>NUCLEOTIDE SEQUENCE [LARGE SCALE GENOMIC DNA]</scope>
    <source>
        <strain evidence="2 3">ORS 1419</strain>
    </source>
</reference>
<proteinExistence type="predicted"/>
<feature type="signal peptide" evidence="1">
    <location>
        <begin position="1"/>
        <end position="23"/>
    </location>
</feature>
<gene>
    <name evidence="2" type="ORF">C7477_1162</name>
</gene>
<evidence type="ECO:0000313" key="2">
    <source>
        <dbReference type="EMBL" id="PYE87045.1"/>
    </source>
</evidence>
<evidence type="ECO:0000256" key="1">
    <source>
        <dbReference type="SAM" id="SignalP"/>
    </source>
</evidence>